<dbReference type="PANTHER" id="PTHR43574">
    <property type="entry name" value="EPIMERASE-RELATED"/>
    <property type="match status" value="1"/>
</dbReference>
<gene>
    <name evidence="3" type="ORF">WJX72_007487</name>
</gene>
<dbReference type="SUPFAM" id="SSF51735">
    <property type="entry name" value="NAD(P)-binding Rossmann-fold domains"/>
    <property type="match status" value="1"/>
</dbReference>
<evidence type="ECO:0000256" key="2">
    <source>
        <dbReference type="ARBA" id="ARBA00023027"/>
    </source>
</evidence>
<comment type="caution">
    <text evidence="3">The sequence shown here is derived from an EMBL/GenBank/DDBJ whole genome shotgun (WGS) entry which is preliminary data.</text>
</comment>
<dbReference type="InterPro" id="IPR036291">
    <property type="entry name" value="NAD(P)-bd_dom_sf"/>
</dbReference>
<keyword evidence="2" id="KW-0520">NAD</keyword>
<sequence>MRGAVASAALQEGQASSHDLLIVGPGVLGSYLGKLWLDKHPGATVVGQTNTDSSHERLKRIGIQPRVKAEAGDEKYPYVIFCAPPSGSGDGEYVSEVKAAIQRWDGTGSFVFTSSGGLYTVDDGTQCNEDSAVVPMGQSDRNDRLLKAEQATLAAGGCVVRLVGLYHAQRGAHTFFLRMGKVPRWSGYTVNLIHYEDAASLSLAVLEGHEKEGQPFRSRTFVGCDGAPVTFQDMMNATLASGVFNGEVTFTGEEGPSKGKLMGNCRTREALHWRPKYPSFEDFMLSGAQDVYSMSDLFAVGQPHRG</sequence>
<dbReference type="AlphaFoldDB" id="A0AAW1Q2H4"/>
<accession>A0AAW1Q2H4</accession>
<reference evidence="3 4" key="1">
    <citation type="journal article" date="2024" name="Nat. Commun.">
        <title>Phylogenomics reveals the evolutionary origins of lichenization in chlorophyte algae.</title>
        <authorList>
            <person name="Puginier C."/>
            <person name="Libourel C."/>
            <person name="Otte J."/>
            <person name="Skaloud P."/>
            <person name="Haon M."/>
            <person name="Grisel S."/>
            <person name="Petersen M."/>
            <person name="Berrin J.G."/>
            <person name="Delaux P.M."/>
            <person name="Dal Grande F."/>
            <person name="Keller J."/>
        </authorList>
    </citation>
    <scope>NUCLEOTIDE SEQUENCE [LARGE SCALE GENOMIC DNA]</scope>
    <source>
        <strain evidence="3 4">SAG 2043</strain>
    </source>
</reference>
<organism evidence="3 4">
    <name type="scientific">[Myrmecia] bisecta</name>
    <dbReference type="NCBI Taxonomy" id="41462"/>
    <lineage>
        <taxon>Eukaryota</taxon>
        <taxon>Viridiplantae</taxon>
        <taxon>Chlorophyta</taxon>
        <taxon>core chlorophytes</taxon>
        <taxon>Trebouxiophyceae</taxon>
        <taxon>Trebouxiales</taxon>
        <taxon>Trebouxiaceae</taxon>
        <taxon>Myrmecia</taxon>
    </lineage>
</organism>
<dbReference type="EMBL" id="JALJOR010000007">
    <property type="protein sequence ID" value="KAK9814534.1"/>
    <property type="molecule type" value="Genomic_DNA"/>
</dbReference>
<proteinExistence type="inferred from homology"/>
<name>A0AAW1Q2H4_9CHLO</name>
<evidence type="ECO:0000313" key="4">
    <source>
        <dbReference type="Proteomes" id="UP001489004"/>
    </source>
</evidence>
<keyword evidence="4" id="KW-1185">Reference proteome</keyword>
<dbReference type="Gene3D" id="3.40.50.720">
    <property type="entry name" value="NAD(P)-binding Rossmann-like Domain"/>
    <property type="match status" value="1"/>
</dbReference>
<dbReference type="Proteomes" id="UP001489004">
    <property type="component" value="Unassembled WGS sequence"/>
</dbReference>
<comment type="similarity">
    <text evidence="1">Belongs to the NAD(P)-dependent epimerase/dehydratase family.</text>
</comment>
<evidence type="ECO:0000256" key="1">
    <source>
        <dbReference type="ARBA" id="ARBA00007637"/>
    </source>
</evidence>
<protein>
    <submittedName>
        <fullName evidence="3">Uncharacterized protein</fullName>
    </submittedName>
</protein>
<evidence type="ECO:0000313" key="3">
    <source>
        <dbReference type="EMBL" id="KAK9814534.1"/>
    </source>
</evidence>